<dbReference type="InterPro" id="IPR001509">
    <property type="entry name" value="Epimerase_deHydtase"/>
</dbReference>
<dbReference type="GO" id="GO:0005737">
    <property type="term" value="C:cytoplasm"/>
    <property type="evidence" value="ECO:0007669"/>
    <property type="project" value="TreeGrafter"/>
</dbReference>
<dbReference type="AlphaFoldDB" id="A0A6J4M9R4"/>
<dbReference type="Pfam" id="PF01370">
    <property type="entry name" value="Epimerase"/>
    <property type="match status" value="1"/>
</dbReference>
<feature type="domain" description="NAD-dependent epimerase/dehydratase" evidence="1">
    <location>
        <begin position="3"/>
        <end position="206"/>
    </location>
</feature>
<evidence type="ECO:0000313" key="2">
    <source>
        <dbReference type="EMBL" id="CAA9353389.1"/>
    </source>
</evidence>
<dbReference type="InterPro" id="IPR051783">
    <property type="entry name" value="NAD(P)-dependent_oxidoreduct"/>
</dbReference>
<accession>A0A6J4M9R4</accession>
<organism evidence="2">
    <name type="scientific">uncultured Nocardioidaceae bacterium</name>
    <dbReference type="NCBI Taxonomy" id="253824"/>
    <lineage>
        <taxon>Bacteria</taxon>
        <taxon>Bacillati</taxon>
        <taxon>Actinomycetota</taxon>
        <taxon>Actinomycetes</taxon>
        <taxon>Propionibacteriales</taxon>
        <taxon>Nocardioidaceae</taxon>
        <taxon>environmental samples</taxon>
    </lineage>
</organism>
<name>A0A6J4M9R4_9ACTN</name>
<dbReference type="GO" id="GO:0004029">
    <property type="term" value="F:aldehyde dehydrogenase (NAD+) activity"/>
    <property type="evidence" value="ECO:0007669"/>
    <property type="project" value="TreeGrafter"/>
</dbReference>
<dbReference type="PANTHER" id="PTHR48079">
    <property type="entry name" value="PROTEIN YEEZ"/>
    <property type="match status" value="1"/>
</dbReference>
<protein>
    <submittedName>
        <fullName evidence="2">Reductase</fullName>
    </submittedName>
</protein>
<dbReference type="Gene3D" id="3.40.50.720">
    <property type="entry name" value="NAD(P)-binding Rossmann-like Domain"/>
    <property type="match status" value="1"/>
</dbReference>
<dbReference type="EMBL" id="CADCUD010000187">
    <property type="protein sequence ID" value="CAA9353389.1"/>
    <property type="molecule type" value="Genomic_DNA"/>
</dbReference>
<gene>
    <name evidence="2" type="ORF">AVDCRST_MAG46-2753</name>
</gene>
<reference evidence="2" key="1">
    <citation type="submission" date="2020-02" db="EMBL/GenBank/DDBJ databases">
        <authorList>
            <person name="Meier V. D."/>
        </authorList>
    </citation>
    <scope>NUCLEOTIDE SEQUENCE</scope>
    <source>
        <strain evidence="2">AVDCRST_MAG46</strain>
    </source>
</reference>
<dbReference type="PANTHER" id="PTHR48079:SF6">
    <property type="entry name" value="NAD(P)-BINDING DOMAIN-CONTAINING PROTEIN-RELATED"/>
    <property type="match status" value="1"/>
</dbReference>
<sequence>MRMLVLGGTAWLGREVSRAALRRGHEVTCVARGESGPVAAGARLVAVDRADPHAYDEVAGRAWDAVVEVSWQPAFIRSALAAIGPRAGHWTYVSSGSVYASHATPGADESAELLAPTELERVDRSTYGEAKAACEQASSQAVGDRLLIARCGLIGGPGDDYDRVGAWVARAALAPDAPMLAPDTPHAPTQAVDVRDLAAWFVDAGERGLTGIFNALGPTVPFADWLALSREVGGHTAEVVAVPEEWLVEQGVEEFMGPESLAMWLADPAWQGFSARNGDAAHANGLRHRPRRDLLSDTLAWEIELGLDRERRAGLSLGRERELLEAWARQGADGPVPR</sequence>
<dbReference type="InterPro" id="IPR036291">
    <property type="entry name" value="NAD(P)-bd_dom_sf"/>
</dbReference>
<dbReference type="SUPFAM" id="SSF51735">
    <property type="entry name" value="NAD(P)-binding Rossmann-fold domains"/>
    <property type="match status" value="1"/>
</dbReference>
<proteinExistence type="predicted"/>
<evidence type="ECO:0000259" key="1">
    <source>
        <dbReference type="Pfam" id="PF01370"/>
    </source>
</evidence>